<reference evidence="1" key="1">
    <citation type="submission" date="2023-03" db="EMBL/GenBank/DDBJ databases">
        <authorList>
            <person name="Shen W."/>
            <person name="Cai J."/>
        </authorList>
    </citation>
    <scope>NUCLEOTIDE SEQUENCE</scope>
    <source>
        <strain evidence="1">P96-3</strain>
    </source>
</reference>
<comment type="caution">
    <text evidence="1">The sequence shown here is derived from an EMBL/GenBank/DDBJ whole genome shotgun (WGS) entry which is preliminary data.</text>
</comment>
<dbReference type="RefSeq" id="WP_311985710.1">
    <property type="nucleotide sequence ID" value="NZ_JARQBZ010000038.1"/>
</dbReference>
<dbReference type="AlphaFoldDB" id="A0AAW8U6F2"/>
<evidence type="ECO:0000313" key="1">
    <source>
        <dbReference type="EMBL" id="MDT2835128.1"/>
    </source>
</evidence>
<dbReference type="EMBL" id="JARQBZ010000038">
    <property type="protein sequence ID" value="MDT2835128.1"/>
    <property type="molecule type" value="Genomic_DNA"/>
</dbReference>
<evidence type="ECO:0000313" key="2">
    <source>
        <dbReference type="Proteomes" id="UP001268577"/>
    </source>
</evidence>
<proteinExistence type="predicted"/>
<name>A0AAW8U6F2_9ENTE</name>
<organism evidence="1 2">
    <name type="scientific">Vagococcus carniphilus</name>
    <dbReference type="NCBI Taxonomy" id="218144"/>
    <lineage>
        <taxon>Bacteria</taxon>
        <taxon>Bacillati</taxon>
        <taxon>Bacillota</taxon>
        <taxon>Bacilli</taxon>
        <taxon>Lactobacillales</taxon>
        <taxon>Enterococcaceae</taxon>
        <taxon>Vagococcus</taxon>
    </lineage>
</organism>
<dbReference type="Proteomes" id="UP001268577">
    <property type="component" value="Unassembled WGS sequence"/>
</dbReference>
<sequence length="68" mass="7751">MTQAEIDNSSELYDLFISREPKYHHSIHTVLKNTTDLSHDDILIICDSGNLCFGGSYEGNNKYRVSED</sequence>
<protein>
    <submittedName>
        <fullName evidence="1">Uncharacterized protein</fullName>
    </submittedName>
</protein>
<gene>
    <name evidence="1" type="ORF">P7H70_13895</name>
</gene>
<accession>A0AAW8U6F2</accession>